<feature type="region of interest" description="Disordered" evidence="1">
    <location>
        <begin position="54"/>
        <end position="99"/>
    </location>
</feature>
<keyword evidence="3" id="KW-1185">Reference proteome</keyword>
<reference evidence="2" key="1">
    <citation type="submission" date="2021-03" db="EMBL/GenBank/DDBJ databases">
        <title>Draft genome sequence of rust myrtle Austropuccinia psidii MF-1, a brazilian biotype.</title>
        <authorList>
            <person name="Quecine M.C."/>
            <person name="Pachon D.M.R."/>
            <person name="Bonatelli M.L."/>
            <person name="Correr F.H."/>
            <person name="Franceschini L.M."/>
            <person name="Leite T.F."/>
            <person name="Margarido G.R.A."/>
            <person name="Almeida C.A."/>
            <person name="Ferrarezi J.A."/>
            <person name="Labate C.A."/>
        </authorList>
    </citation>
    <scope>NUCLEOTIDE SEQUENCE</scope>
    <source>
        <strain evidence="2">MF-1</strain>
    </source>
</reference>
<comment type="caution">
    <text evidence="2">The sequence shown here is derived from an EMBL/GenBank/DDBJ whole genome shotgun (WGS) entry which is preliminary data.</text>
</comment>
<dbReference type="OrthoDB" id="5552562at2759"/>
<organism evidence="2 3">
    <name type="scientific">Austropuccinia psidii MF-1</name>
    <dbReference type="NCBI Taxonomy" id="1389203"/>
    <lineage>
        <taxon>Eukaryota</taxon>
        <taxon>Fungi</taxon>
        <taxon>Dikarya</taxon>
        <taxon>Basidiomycota</taxon>
        <taxon>Pucciniomycotina</taxon>
        <taxon>Pucciniomycetes</taxon>
        <taxon>Pucciniales</taxon>
        <taxon>Sphaerophragmiaceae</taxon>
        <taxon>Austropuccinia</taxon>
    </lineage>
</organism>
<dbReference type="AlphaFoldDB" id="A0A9Q3GZ41"/>
<proteinExistence type="predicted"/>
<accession>A0A9Q3GZ41</accession>
<dbReference type="Proteomes" id="UP000765509">
    <property type="component" value="Unassembled WGS sequence"/>
</dbReference>
<gene>
    <name evidence="2" type="ORF">O181_025438</name>
</gene>
<feature type="region of interest" description="Disordered" evidence="1">
    <location>
        <begin position="127"/>
        <end position="158"/>
    </location>
</feature>
<protein>
    <submittedName>
        <fullName evidence="2">Uncharacterized protein</fullName>
    </submittedName>
</protein>
<evidence type="ECO:0000313" key="2">
    <source>
        <dbReference type="EMBL" id="MBW0485723.1"/>
    </source>
</evidence>
<sequence>MLRIGDWVEREYIQVYTRGLETDPFDRLASHPGRFESLNKLIFITLDLDTRYHERQKKKGSHQEEKPPVTESNSSRPPQYPSSKKPCHKKSKKGNNFQVLKYKPHYSLLNKDNKLIGSEKERRMNEGLCTHCGGKHPIQNFSKVPHNRPGPSRGFPSK</sequence>
<evidence type="ECO:0000313" key="3">
    <source>
        <dbReference type="Proteomes" id="UP000765509"/>
    </source>
</evidence>
<evidence type="ECO:0000256" key="1">
    <source>
        <dbReference type="SAM" id="MobiDB-lite"/>
    </source>
</evidence>
<dbReference type="EMBL" id="AVOT02008298">
    <property type="protein sequence ID" value="MBW0485723.1"/>
    <property type="molecule type" value="Genomic_DNA"/>
</dbReference>
<name>A0A9Q3GZ41_9BASI</name>